<gene>
    <name evidence="3" type="ORF">Pmi06nite_25410</name>
</gene>
<name>A0A8J3TR93_9ACTN</name>
<evidence type="ECO:0000313" key="4">
    <source>
        <dbReference type="Proteomes" id="UP000650628"/>
    </source>
</evidence>
<dbReference type="Proteomes" id="UP000650628">
    <property type="component" value="Unassembled WGS sequence"/>
</dbReference>
<dbReference type="EMBL" id="BOOO01000013">
    <property type="protein sequence ID" value="GII29099.1"/>
    <property type="molecule type" value="Genomic_DNA"/>
</dbReference>
<evidence type="ECO:0000313" key="3">
    <source>
        <dbReference type="EMBL" id="GII29099.1"/>
    </source>
</evidence>
<dbReference type="Gene3D" id="3.30.450.180">
    <property type="match status" value="1"/>
</dbReference>
<dbReference type="PANTHER" id="PTHR35010">
    <property type="entry name" value="BLL4672 PROTEIN-RELATED"/>
    <property type="match status" value="1"/>
</dbReference>
<dbReference type="InterPro" id="IPR010982">
    <property type="entry name" value="Lambda_DNA-bd_dom_sf"/>
</dbReference>
<organism evidence="3 4">
    <name type="scientific">Planotetraspora mira</name>
    <dbReference type="NCBI Taxonomy" id="58121"/>
    <lineage>
        <taxon>Bacteria</taxon>
        <taxon>Bacillati</taxon>
        <taxon>Actinomycetota</taxon>
        <taxon>Actinomycetes</taxon>
        <taxon>Streptosporangiales</taxon>
        <taxon>Streptosporangiaceae</taxon>
        <taxon>Planotetraspora</taxon>
    </lineage>
</organism>
<dbReference type="RefSeq" id="WP_203953094.1">
    <property type="nucleotide sequence ID" value="NZ_BOOO01000013.1"/>
</dbReference>
<reference evidence="3 4" key="1">
    <citation type="submission" date="2021-01" db="EMBL/GenBank/DDBJ databases">
        <title>Whole genome shotgun sequence of Planotetraspora mira NBRC 15435.</title>
        <authorList>
            <person name="Komaki H."/>
            <person name="Tamura T."/>
        </authorList>
    </citation>
    <scope>NUCLEOTIDE SEQUENCE [LARGE SCALE GENOMIC DNA]</scope>
    <source>
        <strain evidence="3 4">NBRC 15435</strain>
    </source>
</reference>
<dbReference type="PROSITE" id="PS50943">
    <property type="entry name" value="HTH_CROC1"/>
    <property type="match status" value="1"/>
</dbReference>
<dbReference type="InterPro" id="IPR041413">
    <property type="entry name" value="MLTR_LBD"/>
</dbReference>
<dbReference type="InterPro" id="IPR001387">
    <property type="entry name" value="Cro/C1-type_HTH"/>
</dbReference>
<dbReference type="SMART" id="SM00530">
    <property type="entry name" value="HTH_XRE"/>
    <property type="match status" value="1"/>
</dbReference>
<dbReference type="PANTHER" id="PTHR35010:SF2">
    <property type="entry name" value="BLL4672 PROTEIN"/>
    <property type="match status" value="1"/>
</dbReference>
<evidence type="ECO:0000256" key="1">
    <source>
        <dbReference type="SAM" id="MobiDB-lite"/>
    </source>
</evidence>
<keyword evidence="4" id="KW-1185">Reference proteome</keyword>
<dbReference type="SUPFAM" id="SSF47413">
    <property type="entry name" value="lambda repressor-like DNA-binding domains"/>
    <property type="match status" value="1"/>
</dbReference>
<dbReference type="Pfam" id="PF17765">
    <property type="entry name" value="MLTR_LBD"/>
    <property type="match status" value="1"/>
</dbReference>
<proteinExistence type="predicted"/>
<dbReference type="GO" id="GO:0003677">
    <property type="term" value="F:DNA binding"/>
    <property type="evidence" value="ECO:0007669"/>
    <property type="project" value="InterPro"/>
</dbReference>
<evidence type="ECO:0000259" key="2">
    <source>
        <dbReference type="PROSITE" id="PS50943"/>
    </source>
</evidence>
<protein>
    <submittedName>
        <fullName evidence="3">Transcriptional regulator</fullName>
    </submittedName>
</protein>
<dbReference type="Pfam" id="PF13560">
    <property type="entry name" value="HTH_31"/>
    <property type="match status" value="1"/>
</dbReference>
<comment type="caution">
    <text evidence="3">The sequence shown here is derived from an EMBL/GenBank/DDBJ whole genome shotgun (WGS) entry which is preliminary data.</text>
</comment>
<sequence length="318" mass="35046">MEGEGPLGEFLRARRQVTTIEQVGLTATGPRRRTPGLRRDEVAMLAGISIDYYSRLEQGRERHPSDQVVDALARVFQLDEEATGHLHDLARGRPHKLTPEGRVDRVEPGLIRLIDGWDIAPAYVVNSRLDVLVRNAVAEALYEGFEHSDNLLRLALLNPAARGFYLDWELDTTSKVAHLRATAGPSSDDPDLIELIEELTAGSEDFQRMWARHDVRGRTRAPVRFHRDDVGDVITTMEVLSIDGSPGQKLIVFQAEPGSPSENALIVLRDRMRPGGGGHGGPPARPPEQGEHPQGGHSDGPHLAEPGAVELRRCAEPR</sequence>
<dbReference type="AlphaFoldDB" id="A0A8J3TR93"/>
<dbReference type="Gene3D" id="1.10.260.40">
    <property type="entry name" value="lambda repressor-like DNA-binding domains"/>
    <property type="match status" value="1"/>
</dbReference>
<dbReference type="CDD" id="cd00093">
    <property type="entry name" value="HTH_XRE"/>
    <property type="match status" value="1"/>
</dbReference>
<accession>A0A8J3TR93</accession>
<feature type="domain" description="HTH cro/C1-type" evidence="2">
    <location>
        <begin position="36"/>
        <end position="83"/>
    </location>
</feature>
<feature type="region of interest" description="Disordered" evidence="1">
    <location>
        <begin position="271"/>
        <end position="318"/>
    </location>
</feature>